<evidence type="ECO:0000256" key="2">
    <source>
        <dbReference type="ARBA" id="ARBA00022705"/>
    </source>
</evidence>
<evidence type="ECO:0000313" key="4">
    <source>
        <dbReference type="Proteomes" id="UP000776700"/>
    </source>
</evidence>
<keyword evidence="2" id="KW-0235">DNA replication</keyword>
<comment type="similarity">
    <text evidence="1">Belongs to the Gram-positive plasmids replication protein type 1 family.</text>
</comment>
<organism evidence="3 4">
    <name type="scientific">Romboutsia timonensis</name>
    <dbReference type="NCBI Taxonomy" id="1776391"/>
    <lineage>
        <taxon>Bacteria</taxon>
        <taxon>Bacillati</taxon>
        <taxon>Bacillota</taxon>
        <taxon>Clostridia</taxon>
        <taxon>Peptostreptococcales</taxon>
        <taxon>Peptostreptococcaceae</taxon>
        <taxon>Romboutsia</taxon>
    </lineage>
</organism>
<dbReference type="AlphaFoldDB" id="A0A921T0L5"/>
<dbReference type="Pfam" id="PF01446">
    <property type="entry name" value="Rep_1"/>
    <property type="match status" value="1"/>
</dbReference>
<evidence type="ECO:0000256" key="1">
    <source>
        <dbReference type="ARBA" id="ARBA00008909"/>
    </source>
</evidence>
<accession>A0A921T0L5</accession>
<comment type="caution">
    <text evidence="3">The sequence shown here is derived from an EMBL/GenBank/DDBJ whole genome shotgun (WGS) entry which is preliminary data.</text>
</comment>
<reference evidence="3" key="1">
    <citation type="journal article" date="2021" name="PeerJ">
        <title>Extensive microbial diversity within the chicken gut microbiome revealed by metagenomics and culture.</title>
        <authorList>
            <person name="Gilroy R."/>
            <person name="Ravi A."/>
            <person name="Getino M."/>
            <person name="Pursley I."/>
            <person name="Horton D.L."/>
            <person name="Alikhan N.F."/>
            <person name="Baker D."/>
            <person name="Gharbi K."/>
            <person name="Hall N."/>
            <person name="Watson M."/>
            <person name="Adriaenssens E.M."/>
            <person name="Foster-Nyarko E."/>
            <person name="Jarju S."/>
            <person name="Secka A."/>
            <person name="Antonio M."/>
            <person name="Oren A."/>
            <person name="Chaudhuri R.R."/>
            <person name="La Ragione R."/>
            <person name="Hildebrand F."/>
            <person name="Pallen M.J."/>
        </authorList>
    </citation>
    <scope>NUCLEOTIDE SEQUENCE</scope>
    <source>
        <strain evidence="3">1277</strain>
    </source>
</reference>
<protein>
    <submittedName>
        <fullName evidence="3">Protein rep</fullName>
    </submittedName>
</protein>
<proteinExistence type="inferred from homology"/>
<dbReference type="GO" id="GO:0006260">
    <property type="term" value="P:DNA replication"/>
    <property type="evidence" value="ECO:0007669"/>
    <property type="project" value="UniProtKB-KW"/>
</dbReference>
<dbReference type="GO" id="GO:0003677">
    <property type="term" value="F:DNA binding"/>
    <property type="evidence" value="ECO:0007669"/>
    <property type="project" value="InterPro"/>
</dbReference>
<evidence type="ECO:0000313" key="3">
    <source>
        <dbReference type="EMBL" id="HJG97225.1"/>
    </source>
</evidence>
<reference evidence="3" key="2">
    <citation type="submission" date="2021-09" db="EMBL/GenBank/DDBJ databases">
        <authorList>
            <person name="Gilroy R."/>
        </authorList>
    </citation>
    <scope>NUCLEOTIDE SEQUENCE</scope>
    <source>
        <strain evidence="3">1277</strain>
    </source>
</reference>
<dbReference type="Proteomes" id="UP000776700">
    <property type="component" value="Unassembled WGS sequence"/>
</dbReference>
<name>A0A921T0L5_9FIRM</name>
<dbReference type="InterPro" id="IPR000989">
    <property type="entry name" value="Rep"/>
</dbReference>
<dbReference type="EMBL" id="DYUB01000283">
    <property type="protein sequence ID" value="HJG97225.1"/>
    <property type="molecule type" value="Genomic_DNA"/>
</dbReference>
<gene>
    <name evidence="3" type="ORF">K8V90_09005</name>
</gene>
<sequence>MIKIFELLKDIQVTNDFIKDVINNNGYNSIILDYYKRLEEEEHIDLTNKINSIDDCNSIWTLDKYELQKIKDFKKTNLCKDKFCNNCKKVKQASRLSQFVPQLKKLEEEFDLFHVTLTVPNVEGHDYNKLIKTIKTMFKSYRKLNHYLMDIESIKDISFKKYFYVGSIRSLEVTYKNDSYHPHLHCIFAMKKGLKLSKRFKNTYSYSKKNGTRSFSSFEILIQKIWRLTNEGKKVTKKSIDDLEIGYSCSVDKIEDEHYFEVFKYMTKSNSDDEEDFMSYDNFKVLYYSLKSVRQIQGYGILYNLKEKENYEEEVDYLYNKIIDELKEKELPIEVMEAPEDLLKQNDYLIISRKKVFSYLRQL</sequence>